<gene>
    <name evidence="2" type="ORF">DXC89_12540</name>
</gene>
<comment type="caution">
    <text evidence="2">The sequence shown here is derived from an EMBL/GenBank/DDBJ whole genome shotgun (WGS) entry which is preliminary data.</text>
</comment>
<proteinExistence type="predicted"/>
<name>A0A3E4Q3P5_9BACT</name>
<evidence type="ECO:0000313" key="3">
    <source>
        <dbReference type="Proteomes" id="UP000260835"/>
    </source>
</evidence>
<dbReference type="CDD" id="cd21109">
    <property type="entry name" value="SPASM"/>
    <property type="match status" value="1"/>
</dbReference>
<accession>A0A3E4Q3P5</accession>
<reference evidence="2 3" key="1">
    <citation type="submission" date="2018-08" db="EMBL/GenBank/DDBJ databases">
        <title>A genome reference for cultivated species of the human gut microbiota.</title>
        <authorList>
            <person name="Zou Y."/>
            <person name="Xue W."/>
            <person name="Luo G."/>
        </authorList>
    </citation>
    <scope>NUCLEOTIDE SEQUENCE [LARGE SCALE GENOMIC DNA]</scope>
    <source>
        <strain evidence="2 3">TF09-12</strain>
    </source>
</reference>
<evidence type="ECO:0000259" key="1">
    <source>
        <dbReference type="Pfam" id="PF13186"/>
    </source>
</evidence>
<dbReference type="InterPro" id="IPR023885">
    <property type="entry name" value="4Fe4S-binding_SPASM_dom"/>
</dbReference>
<dbReference type="AlphaFoldDB" id="A0A3E4Q3P5"/>
<evidence type="ECO:0000313" key="2">
    <source>
        <dbReference type="EMBL" id="RGK86828.1"/>
    </source>
</evidence>
<organism evidence="2 3">
    <name type="scientific">Prevotella disiens</name>
    <dbReference type="NCBI Taxonomy" id="28130"/>
    <lineage>
        <taxon>Bacteria</taxon>
        <taxon>Pseudomonadati</taxon>
        <taxon>Bacteroidota</taxon>
        <taxon>Bacteroidia</taxon>
        <taxon>Bacteroidales</taxon>
        <taxon>Prevotellaceae</taxon>
        <taxon>Prevotella</taxon>
    </lineage>
</organism>
<dbReference type="Pfam" id="PF13186">
    <property type="entry name" value="SPASM"/>
    <property type="match status" value="1"/>
</dbReference>
<feature type="domain" description="4Fe4S-binding SPASM" evidence="1">
    <location>
        <begin position="102"/>
        <end position="159"/>
    </location>
</feature>
<dbReference type="EMBL" id="QSRD01000284">
    <property type="protein sequence ID" value="RGK86828.1"/>
    <property type="molecule type" value="Genomic_DNA"/>
</dbReference>
<feature type="non-terminal residue" evidence="2">
    <location>
        <position position="1"/>
    </location>
</feature>
<sequence length="205" mass="24001">YIYEKFGKYPMINELNVFGVRSELQKKFDKMFQSKVESYEKINNPKLAENLRHSSPKSIEYAKYLNFFNTKQFNRPLSCFFYSKSSRRKDVQTLPTGTCLPFSKKIFISVTGKIYPCERIGNEINFGSVNKKGVNINYSRITKIYNSLMDRYEPNCKICSRIKNCPVCIVSDIEGYKFCHDVLSQILRGISFVMIGIQRNTKKFF</sequence>
<feature type="non-terminal residue" evidence="2">
    <location>
        <position position="205"/>
    </location>
</feature>
<dbReference type="Proteomes" id="UP000260835">
    <property type="component" value="Unassembled WGS sequence"/>
</dbReference>
<protein>
    <recommendedName>
        <fullName evidence="1">4Fe4S-binding SPASM domain-containing protein</fullName>
    </recommendedName>
</protein>